<protein>
    <submittedName>
        <fullName evidence="2">Lung surfactant protein A</fullName>
    </submittedName>
</protein>
<reference evidence="2 3" key="1">
    <citation type="journal article" date="2015" name="Nature">
        <title>rRNA introns, odd ribosomes, and small enigmatic genomes across a large radiation of phyla.</title>
        <authorList>
            <person name="Brown C.T."/>
            <person name="Hug L.A."/>
            <person name="Thomas B.C."/>
            <person name="Sharon I."/>
            <person name="Castelle C.J."/>
            <person name="Singh A."/>
            <person name="Wilkins M.J."/>
            <person name="Williams K.H."/>
            <person name="Banfield J.F."/>
        </authorList>
    </citation>
    <scope>NUCLEOTIDE SEQUENCE [LARGE SCALE GENOMIC DNA]</scope>
</reference>
<feature type="transmembrane region" description="Helical" evidence="1">
    <location>
        <begin position="155"/>
        <end position="174"/>
    </location>
</feature>
<dbReference type="AlphaFoldDB" id="A0A0G1W7J7"/>
<keyword evidence="1" id="KW-0472">Membrane</keyword>
<proteinExistence type="predicted"/>
<dbReference type="Proteomes" id="UP000034224">
    <property type="component" value="Unassembled WGS sequence"/>
</dbReference>
<keyword evidence="1" id="KW-0812">Transmembrane</keyword>
<organism evidence="2 3">
    <name type="scientific">Candidatus Jorgensenbacteria bacterium GW2011_GWB1_50_10</name>
    <dbReference type="NCBI Taxonomy" id="1618665"/>
    <lineage>
        <taxon>Bacteria</taxon>
        <taxon>Candidatus Joergenseniibacteriota</taxon>
    </lineage>
</organism>
<dbReference type="STRING" id="1618665.UY55_C0005G0006"/>
<dbReference type="EMBL" id="LCQK01000005">
    <property type="protein sequence ID" value="KKW14658.1"/>
    <property type="molecule type" value="Genomic_DNA"/>
</dbReference>
<evidence type="ECO:0000313" key="3">
    <source>
        <dbReference type="Proteomes" id="UP000034224"/>
    </source>
</evidence>
<keyword evidence="1" id="KW-1133">Transmembrane helix</keyword>
<comment type="caution">
    <text evidence="2">The sequence shown here is derived from an EMBL/GenBank/DDBJ whole genome shotgun (WGS) entry which is preliminary data.</text>
</comment>
<evidence type="ECO:0000313" key="2">
    <source>
        <dbReference type="EMBL" id="KKW14658.1"/>
    </source>
</evidence>
<feature type="transmembrane region" description="Helical" evidence="1">
    <location>
        <begin position="20"/>
        <end position="47"/>
    </location>
</feature>
<evidence type="ECO:0000256" key="1">
    <source>
        <dbReference type="SAM" id="Phobius"/>
    </source>
</evidence>
<name>A0A0G1W7J7_9BACT</name>
<gene>
    <name evidence="2" type="ORF">UY55_C0005G0006</name>
</gene>
<accession>A0A0G1W7J7</accession>
<sequence>MMVIQWLSVARTFRLYIQPIVLGAVFFVAAIAIYATVWNLIIMYNVFPSTPVSASGMVTVTTFLLTTSTFITNQTTTTEATTTKISNQTTTTVLNETVTATRCPAGVTSCAGTGESVVVVVNRPIINTPNFKLGQMPIYVSSMNPPSLNFYHETFYSAVAIICTVYTVTSILSNQKKMKLQQRRFAR</sequence>